<name>A0A7R9BST1_9CRUS</name>
<keyword evidence="15" id="KW-1185">Reference proteome</keyword>
<reference evidence="14" key="1">
    <citation type="submission" date="2020-11" db="EMBL/GenBank/DDBJ databases">
        <authorList>
            <person name="Tran Van P."/>
        </authorList>
    </citation>
    <scope>NUCLEOTIDE SEQUENCE</scope>
</reference>
<dbReference type="InterPro" id="IPR001349">
    <property type="entry name" value="Cyt_c_oxidase_su6a"/>
</dbReference>
<accession>A0A7R9BST1</accession>
<evidence type="ECO:0000256" key="6">
    <source>
        <dbReference type="ARBA" id="ARBA00022946"/>
    </source>
</evidence>
<keyword evidence="8" id="KW-0560">Oxidoreductase</keyword>
<evidence type="ECO:0000256" key="5">
    <source>
        <dbReference type="ARBA" id="ARBA00022792"/>
    </source>
</evidence>
<feature type="compositionally biased region" description="Basic and acidic residues" evidence="13">
    <location>
        <begin position="117"/>
        <end position="170"/>
    </location>
</feature>
<dbReference type="PANTHER" id="PTHR11504:SF0">
    <property type="entry name" value="CYTOCHROME C OXIDASE SUBUNIT"/>
    <property type="match status" value="1"/>
</dbReference>
<evidence type="ECO:0000256" key="2">
    <source>
        <dbReference type="ARBA" id="ARBA00004673"/>
    </source>
</evidence>
<dbReference type="GO" id="GO:0016491">
    <property type="term" value="F:oxidoreductase activity"/>
    <property type="evidence" value="ECO:0007669"/>
    <property type="project" value="UniProtKB-KW"/>
</dbReference>
<dbReference type="EMBL" id="OA883615">
    <property type="protein sequence ID" value="CAD7279302.1"/>
    <property type="molecule type" value="Genomic_DNA"/>
</dbReference>
<keyword evidence="10 12" id="KW-0472">Membrane</keyword>
<evidence type="ECO:0000256" key="10">
    <source>
        <dbReference type="ARBA" id="ARBA00023136"/>
    </source>
</evidence>
<proteinExistence type="inferred from homology"/>
<evidence type="ECO:0000256" key="13">
    <source>
        <dbReference type="SAM" id="MobiDB-lite"/>
    </source>
</evidence>
<evidence type="ECO:0000256" key="4">
    <source>
        <dbReference type="ARBA" id="ARBA00022692"/>
    </source>
</evidence>
<evidence type="ECO:0000256" key="8">
    <source>
        <dbReference type="ARBA" id="ARBA00023002"/>
    </source>
</evidence>
<evidence type="ECO:0000256" key="1">
    <source>
        <dbReference type="ARBA" id="ARBA00004434"/>
    </source>
</evidence>
<dbReference type="InterPro" id="IPR018507">
    <property type="entry name" value="Cyt_c_oxidase_su6a_CS"/>
</dbReference>
<dbReference type="UniPathway" id="UPA00705"/>
<keyword evidence="6" id="KW-0809">Transit peptide</keyword>
<feature type="region of interest" description="Disordered" evidence="13">
    <location>
        <begin position="94"/>
        <end position="240"/>
    </location>
</feature>
<evidence type="ECO:0000256" key="3">
    <source>
        <dbReference type="ARBA" id="ARBA00005553"/>
    </source>
</evidence>
<dbReference type="SUPFAM" id="SSF81411">
    <property type="entry name" value="Mitochondrial cytochrome c oxidase subunit VIa"/>
    <property type="match status" value="1"/>
</dbReference>
<sequence length="240" mass="26474">MRGSIQATSFLRRGIAQSNVLQNKSGGGGHQGGALLWKRLTFFGAFPAIGLCAVSTAMDIKNHPHDPPEFIPYEHLRIRTKRFPWGDGNKTFFHNPHANALPEGYEPGHGPGTKSHGKSESKKGAEKSGNGKEKKAEKKENGNGKEAKKEGNGKDKDKPKEDAPKTKEVSFDNSIGDLNAAASWPPVNLDRSSAQDSMNRQPHHHPRPVNADYPPMYRNFPELQNPRQGGRAKERFSDDH</sequence>
<protein>
    <recommendedName>
        <fullName evidence="12">Cytochrome c oxidase subunit</fullName>
    </recommendedName>
    <alternativeName>
        <fullName evidence="12">Cytochrome c oxidase polypeptide VIa</fullName>
    </alternativeName>
</protein>
<evidence type="ECO:0000313" key="14">
    <source>
        <dbReference type="EMBL" id="CAD7279302.1"/>
    </source>
</evidence>
<dbReference type="Gene3D" id="4.10.95.10">
    <property type="entry name" value="Cytochrome c oxidase, subunit VIa"/>
    <property type="match status" value="1"/>
</dbReference>
<dbReference type="OrthoDB" id="5947505at2759"/>
<evidence type="ECO:0000256" key="11">
    <source>
        <dbReference type="RuleBase" id="RU004396"/>
    </source>
</evidence>
<dbReference type="GO" id="GO:0030234">
    <property type="term" value="F:enzyme regulator activity"/>
    <property type="evidence" value="ECO:0007669"/>
    <property type="project" value="TreeGrafter"/>
</dbReference>
<dbReference type="GO" id="GO:0005743">
    <property type="term" value="C:mitochondrial inner membrane"/>
    <property type="evidence" value="ECO:0007669"/>
    <property type="project" value="UniProtKB-SubCell"/>
</dbReference>
<gene>
    <name evidence="14" type="ORF">NMOB1V02_LOCUS6978</name>
</gene>
<feature type="compositionally biased region" description="Basic and acidic residues" evidence="13">
    <location>
        <begin position="231"/>
        <end position="240"/>
    </location>
</feature>
<dbReference type="EMBL" id="CAJPEX010001578">
    <property type="protein sequence ID" value="CAG0919454.1"/>
    <property type="molecule type" value="Genomic_DNA"/>
</dbReference>
<evidence type="ECO:0000256" key="7">
    <source>
        <dbReference type="ARBA" id="ARBA00022989"/>
    </source>
</evidence>
<comment type="subcellular location">
    <subcellularLocation>
        <location evidence="1">Mitochondrion inner membrane</location>
        <topology evidence="1">Single-pass membrane protein</topology>
    </subcellularLocation>
</comment>
<comment type="similarity">
    <text evidence="3 11">Belongs to the cytochrome c oxidase subunit 6A family.</text>
</comment>
<keyword evidence="5 12" id="KW-0999">Mitochondrion inner membrane</keyword>
<keyword evidence="7" id="KW-1133">Transmembrane helix</keyword>
<dbReference type="AlphaFoldDB" id="A0A7R9BST1"/>
<keyword evidence="4" id="KW-0812">Transmembrane</keyword>
<dbReference type="Pfam" id="PF02046">
    <property type="entry name" value="COX6A"/>
    <property type="match status" value="1"/>
</dbReference>
<keyword evidence="9 12" id="KW-0496">Mitochondrion</keyword>
<dbReference type="PROSITE" id="PS01329">
    <property type="entry name" value="COX6A"/>
    <property type="match status" value="1"/>
</dbReference>
<evidence type="ECO:0000313" key="15">
    <source>
        <dbReference type="Proteomes" id="UP000678499"/>
    </source>
</evidence>
<dbReference type="FunFam" id="4.10.95.10:FF:000001">
    <property type="entry name" value="Cytochrome c oxidase subunit 6A, mitochondrial"/>
    <property type="match status" value="1"/>
</dbReference>
<organism evidence="14">
    <name type="scientific">Notodromas monacha</name>
    <dbReference type="NCBI Taxonomy" id="399045"/>
    <lineage>
        <taxon>Eukaryota</taxon>
        <taxon>Metazoa</taxon>
        <taxon>Ecdysozoa</taxon>
        <taxon>Arthropoda</taxon>
        <taxon>Crustacea</taxon>
        <taxon>Oligostraca</taxon>
        <taxon>Ostracoda</taxon>
        <taxon>Podocopa</taxon>
        <taxon>Podocopida</taxon>
        <taxon>Cypridocopina</taxon>
        <taxon>Cypridoidea</taxon>
        <taxon>Cyprididae</taxon>
        <taxon>Notodromas</taxon>
    </lineage>
</organism>
<comment type="pathway">
    <text evidence="2">Energy metabolism; oxidative phosphorylation.</text>
</comment>
<dbReference type="InterPro" id="IPR036418">
    <property type="entry name" value="Cyt_c_oxidase_su6a_sf"/>
</dbReference>
<dbReference type="PANTHER" id="PTHR11504">
    <property type="entry name" value="CYTOCHROME C OXIDASE POLYPEPTIDE VIA"/>
    <property type="match status" value="1"/>
</dbReference>
<evidence type="ECO:0000256" key="12">
    <source>
        <dbReference type="RuleBase" id="RU004397"/>
    </source>
</evidence>
<dbReference type="Proteomes" id="UP000678499">
    <property type="component" value="Unassembled WGS sequence"/>
</dbReference>
<dbReference type="GO" id="GO:0006123">
    <property type="term" value="P:mitochondrial electron transport, cytochrome c to oxygen"/>
    <property type="evidence" value="ECO:0007669"/>
    <property type="project" value="TreeGrafter"/>
</dbReference>
<feature type="compositionally biased region" description="Polar residues" evidence="13">
    <location>
        <begin position="190"/>
        <end position="200"/>
    </location>
</feature>
<evidence type="ECO:0000256" key="9">
    <source>
        <dbReference type="ARBA" id="ARBA00023128"/>
    </source>
</evidence>